<evidence type="ECO:0000256" key="3">
    <source>
        <dbReference type="ARBA" id="ARBA00022990"/>
    </source>
</evidence>
<evidence type="ECO:0000256" key="4">
    <source>
        <dbReference type="ARBA" id="ARBA00023274"/>
    </source>
</evidence>
<dbReference type="OrthoDB" id="2320368at2759"/>
<dbReference type="eggNOG" id="KOG0832">
    <property type="taxonomic scope" value="Eukaryota"/>
</dbReference>
<keyword evidence="6" id="KW-0175">Coiled coil</keyword>
<evidence type="ECO:0000256" key="6">
    <source>
        <dbReference type="SAM" id="Coils"/>
    </source>
</evidence>
<dbReference type="Pfam" id="PF00318">
    <property type="entry name" value="Ribosomal_S2"/>
    <property type="match status" value="1"/>
</dbReference>
<sequence length="462" mass="52193">MIRSATTRSTPSRYCVQVLRNISRNYSTENSQTNPNEPPLEHTLSHKELREQAIAEALAREEEAILKTKKLRELTQESQTLISALNKTPTTLINERLNKLNEDLSKLSQDKIKQLDEELRDYLNQNMILPDHLKANRPWLKSNDSISNDNDVSKKLKATTNTSSDSNHTSTTTTTTSSRYTEQFPNLKPTPDYKPYSSQELYIRQLNHTRINGRIGSRLTQVYKPQRDINNPPQFDNTTIAKLMAAGCHLGHSTSSFRPSMQPFIYGIYDKVHIIDLNKTLEKLTLACKVIEGVVEKGGVVLYVGTHKNNSSIQEALVKASERSHGYYVNKRWIPGTITNYTEVTKQYGQIKTKMEVDMKDQKITTKNSNRIIKPDLVVLLNPVENRNCIKECISAGIPTIGLCDTDMEPSLLTYPIPCNDDSVRSVNLMLGIMSKSAESGLQKRISAIKKLEENDGKVVKA</sequence>
<dbReference type="GO" id="GO:0006412">
    <property type="term" value="P:translation"/>
    <property type="evidence" value="ECO:0007669"/>
    <property type="project" value="InterPro"/>
</dbReference>
<dbReference type="RefSeq" id="XP_002421136.1">
    <property type="nucleotide sequence ID" value="XM_002421091.1"/>
</dbReference>
<dbReference type="PRINTS" id="PR00395">
    <property type="entry name" value="RIBOSOMALS2"/>
</dbReference>
<dbReference type="KEGG" id="cdu:CD36_64240"/>
<dbReference type="Gene3D" id="3.40.50.10490">
    <property type="entry name" value="Glucose-6-phosphate isomerase like protein, domain 1"/>
    <property type="match status" value="1"/>
</dbReference>
<keyword evidence="4 5" id="KW-0687">Ribonucleoprotein</keyword>
<dbReference type="SUPFAM" id="SSF52313">
    <property type="entry name" value="Ribosomal protein S2"/>
    <property type="match status" value="1"/>
</dbReference>
<evidence type="ECO:0000313" key="8">
    <source>
        <dbReference type="CGD" id="CAL0000165929"/>
    </source>
</evidence>
<evidence type="ECO:0000256" key="2">
    <source>
        <dbReference type="ARBA" id="ARBA00022980"/>
    </source>
</evidence>
<dbReference type="GO" id="GO:0005763">
    <property type="term" value="C:mitochondrial small ribosomal subunit"/>
    <property type="evidence" value="ECO:0007669"/>
    <property type="project" value="TreeGrafter"/>
</dbReference>
<dbReference type="CGD" id="CAL0000165929">
    <property type="gene designation" value="Cd36_64240"/>
</dbReference>
<evidence type="ECO:0000256" key="1">
    <source>
        <dbReference type="ARBA" id="ARBA00006242"/>
    </source>
</evidence>
<comment type="similarity">
    <text evidence="1 5">Belongs to the universal ribosomal protein uS2 family.</text>
</comment>
<dbReference type="CDD" id="cd01425">
    <property type="entry name" value="RPS2"/>
    <property type="match status" value="1"/>
</dbReference>
<dbReference type="PROSITE" id="PS00963">
    <property type="entry name" value="RIBOSOMAL_S2_2"/>
    <property type="match status" value="1"/>
</dbReference>
<keyword evidence="3" id="KW-0007">Acetylation</keyword>
<evidence type="ECO:0000313" key="9">
    <source>
        <dbReference type="EMBL" id="CAX41295.1"/>
    </source>
</evidence>
<organism evidence="9 10">
    <name type="scientific">Candida dubliniensis (strain CD36 / ATCC MYA-646 / CBS 7987 / NCPF 3949 / NRRL Y-17841)</name>
    <name type="common">Yeast</name>
    <dbReference type="NCBI Taxonomy" id="573826"/>
    <lineage>
        <taxon>Eukaryota</taxon>
        <taxon>Fungi</taxon>
        <taxon>Dikarya</taxon>
        <taxon>Ascomycota</taxon>
        <taxon>Saccharomycotina</taxon>
        <taxon>Pichiomycetes</taxon>
        <taxon>Debaryomycetaceae</taxon>
        <taxon>Candida/Lodderomyces clade</taxon>
        <taxon>Candida</taxon>
    </lineage>
</organism>
<protein>
    <submittedName>
        <fullName evidence="9">Mitochondrial ribosomal protein, small subunit, putative</fullName>
    </submittedName>
</protein>
<dbReference type="NCBIfam" id="TIGR01011">
    <property type="entry name" value="rpsB_bact"/>
    <property type="match status" value="1"/>
</dbReference>
<dbReference type="GeneID" id="8048667"/>
<dbReference type="Proteomes" id="UP000002605">
    <property type="component" value="Chromosome 6"/>
</dbReference>
<dbReference type="EMBL" id="FM992693">
    <property type="protein sequence ID" value="CAX41295.1"/>
    <property type="molecule type" value="Genomic_DNA"/>
</dbReference>
<dbReference type="VEuPathDB" id="FungiDB:CD36_64240"/>
<accession>B9WJ74</accession>
<proteinExistence type="inferred from homology"/>
<dbReference type="InterPro" id="IPR005706">
    <property type="entry name" value="Ribosomal_uS2_bac/mit/plastid"/>
</dbReference>
<name>B9WJ74_CANDC</name>
<gene>
    <name evidence="8" type="ordered locus">Cd36_64240</name>
    <name evidence="9" type="ORF">CD36_64240</name>
</gene>
<keyword evidence="2 5" id="KW-0689">Ribosomal protein</keyword>
<dbReference type="InterPro" id="IPR018130">
    <property type="entry name" value="Ribosomal_uS2_CS"/>
</dbReference>
<dbReference type="GO" id="GO:0003735">
    <property type="term" value="F:structural constituent of ribosome"/>
    <property type="evidence" value="ECO:0007669"/>
    <property type="project" value="InterPro"/>
</dbReference>
<dbReference type="AlphaFoldDB" id="B9WJ74"/>
<reference evidence="9 10" key="1">
    <citation type="journal article" date="2009" name="Genome Res.">
        <title>Comparative genomics of the fungal pathogens Candida dubliniensis and Candida albicans.</title>
        <authorList>
            <person name="Jackson A.P."/>
            <person name="Gamble J.A."/>
            <person name="Yeomans T."/>
            <person name="Moran G.P."/>
            <person name="Saunders D."/>
            <person name="Harris D."/>
            <person name="Aslett M."/>
            <person name="Barrell J.F."/>
            <person name="Butler G."/>
            <person name="Citiulo F."/>
            <person name="Coleman D.C."/>
            <person name="de Groot P.W.J."/>
            <person name="Goodwin T.J."/>
            <person name="Quail M.A."/>
            <person name="McQuillan J."/>
            <person name="Munro C.A."/>
            <person name="Pain A."/>
            <person name="Poulter R.T."/>
            <person name="Rajandream M.A."/>
            <person name="Renauld H."/>
            <person name="Spiering M.J."/>
            <person name="Tivey A."/>
            <person name="Gow N.A.R."/>
            <person name="Barrell B."/>
            <person name="Sullivan D.J."/>
            <person name="Berriman M."/>
        </authorList>
    </citation>
    <scope>NUCLEOTIDE SEQUENCE [LARGE SCALE GENOMIC DNA]</scope>
    <source>
        <strain evidence="10">CD36 / ATCC MYA-646 / CBS 7987 / NCPF 3949 / NRRL Y-17841</strain>
    </source>
</reference>
<dbReference type="HAMAP" id="MF_00291_B">
    <property type="entry name" value="Ribosomal_uS2_B"/>
    <property type="match status" value="1"/>
</dbReference>
<dbReference type="InterPro" id="IPR023591">
    <property type="entry name" value="Ribosomal_uS2_flav_dom_sf"/>
</dbReference>
<feature type="region of interest" description="Disordered" evidence="7">
    <location>
        <begin position="157"/>
        <end position="195"/>
    </location>
</feature>
<keyword evidence="10" id="KW-1185">Reference proteome</keyword>
<dbReference type="HOGENOM" id="CLU_040318_4_3_1"/>
<evidence type="ECO:0000256" key="7">
    <source>
        <dbReference type="SAM" id="MobiDB-lite"/>
    </source>
</evidence>
<dbReference type="PANTHER" id="PTHR12534">
    <property type="entry name" value="30S RIBOSOMAL PROTEIN S2 PROKARYOTIC AND ORGANELLAR"/>
    <property type="match status" value="1"/>
</dbReference>
<dbReference type="FunFam" id="3.40.50.10490:FF:000055">
    <property type="entry name" value="Mitochondrial ribosomal protein"/>
    <property type="match status" value="1"/>
</dbReference>
<dbReference type="PANTHER" id="PTHR12534:SF0">
    <property type="entry name" value="SMALL RIBOSOMAL SUBUNIT PROTEIN US2M"/>
    <property type="match status" value="1"/>
</dbReference>
<evidence type="ECO:0000313" key="10">
    <source>
        <dbReference type="Proteomes" id="UP000002605"/>
    </source>
</evidence>
<feature type="coiled-coil region" evidence="6">
    <location>
        <begin position="97"/>
        <end position="125"/>
    </location>
</feature>
<evidence type="ECO:0000256" key="5">
    <source>
        <dbReference type="RuleBase" id="RU003631"/>
    </source>
</evidence>
<feature type="compositionally biased region" description="Low complexity" evidence="7">
    <location>
        <begin position="159"/>
        <end position="178"/>
    </location>
</feature>
<dbReference type="InterPro" id="IPR001865">
    <property type="entry name" value="Ribosomal_uS2"/>
</dbReference>